<dbReference type="Pfam" id="PF00132">
    <property type="entry name" value="Hexapep"/>
    <property type="match status" value="1"/>
</dbReference>
<reference evidence="2" key="1">
    <citation type="submission" date="2018-05" db="EMBL/GenBank/DDBJ databases">
        <authorList>
            <person name="Lanie J.A."/>
            <person name="Ng W.-L."/>
            <person name="Kazmierczak K.M."/>
            <person name="Andrzejewski T.M."/>
            <person name="Davidsen T.M."/>
            <person name="Wayne K.J."/>
            <person name="Tettelin H."/>
            <person name="Glass J.I."/>
            <person name="Rusch D."/>
            <person name="Podicherti R."/>
            <person name="Tsui H.-C.T."/>
            <person name="Winkler M.E."/>
        </authorList>
    </citation>
    <scope>NUCLEOTIDE SEQUENCE</scope>
</reference>
<dbReference type="InterPro" id="IPR001451">
    <property type="entry name" value="Hexapep"/>
</dbReference>
<accession>A0A381U1Q5</accession>
<dbReference type="PROSITE" id="PS00101">
    <property type="entry name" value="HEXAPEP_TRANSFERASES"/>
    <property type="match status" value="1"/>
</dbReference>
<dbReference type="GO" id="GO:0016740">
    <property type="term" value="F:transferase activity"/>
    <property type="evidence" value="ECO:0007669"/>
    <property type="project" value="UniProtKB-KW"/>
</dbReference>
<dbReference type="Gene3D" id="2.160.10.10">
    <property type="entry name" value="Hexapeptide repeat proteins"/>
    <property type="match status" value="1"/>
</dbReference>
<dbReference type="PANTHER" id="PTHR43300:SF4">
    <property type="entry name" value="ACYL-[ACYL-CARRIER-PROTEIN]--UDP-N-ACETYLGLUCOSAMINE O-ACYLTRANSFERASE"/>
    <property type="match status" value="1"/>
</dbReference>
<dbReference type="Pfam" id="PF14602">
    <property type="entry name" value="Hexapep_2"/>
    <property type="match status" value="1"/>
</dbReference>
<dbReference type="InterPro" id="IPR011004">
    <property type="entry name" value="Trimer_LpxA-like_sf"/>
</dbReference>
<dbReference type="PANTHER" id="PTHR43300">
    <property type="entry name" value="ACETYLTRANSFERASE"/>
    <property type="match status" value="1"/>
</dbReference>
<dbReference type="InterPro" id="IPR018357">
    <property type="entry name" value="Hexapep_transf_CS"/>
</dbReference>
<protein>
    <recommendedName>
        <fullName evidence="3">N-acetyltransferase</fullName>
    </recommendedName>
</protein>
<dbReference type="SUPFAM" id="SSF51161">
    <property type="entry name" value="Trimeric LpxA-like enzymes"/>
    <property type="match status" value="1"/>
</dbReference>
<gene>
    <name evidence="2" type="ORF">METZ01_LOCUS75036</name>
</gene>
<evidence type="ECO:0000313" key="2">
    <source>
        <dbReference type="EMBL" id="SVA22182.1"/>
    </source>
</evidence>
<organism evidence="2">
    <name type="scientific">marine metagenome</name>
    <dbReference type="NCBI Taxonomy" id="408172"/>
    <lineage>
        <taxon>unclassified sequences</taxon>
        <taxon>metagenomes</taxon>
        <taxon>ecological metagenomes</taxon>
    </lineage>
</organism>
<dbReference type="CDD" id="cd03358">
    <property type="entry name" value="LbH_WxcM_N_like"/>
    <property type="match status" value="1"/>
</dbReference>
<name>A0A381U1Q5_9ZZZZ</name>
<dbReference type="InterPro" id="IPR050179">
    <property type="entry name" value="Trans_hexapeptide_repeat"/>
</dbReference>
<dbReference type="EMBL" id="UINC01005575">
    <property type="protein sequence ID" value="SVA22182.1"/>
    <property type="molecule type" value="Genomic_DNA"/>
</dbReference>
<keyword evidence="1" id="KW-0808">Transferase</keyword>
<dbReference type="AlphaFoldDB" id="A0A381U1Q5"/>
<proteinExistence type="predicted"/>
<evidence type="ECO:0000256" key="1">
    <source>
        <dbReference type="ARBA" id="ARBA00022679"/>
    </source>
</evidence>
<sequence>MGIYQTIAEDVILGQDVFLAQFVNLYGCSIGDYSRIGTFVEIQKGVHIGSNCKIQSHSFICEGVRIKNRVFIGHGVTFINDKLPKTTNLDGTIKRNGDWTCTETTIEDEASIGSGSTILCGINIGRGAVIGAGSVVTKNVPDGQVWVGNPAKPLKEQD</sequence>
<evidence type="ECO:0008006" key="3">
    <source>
        <dbReference type="Google" id="ProtNLM"/>
    </source>
</evidence>